<dbReference type="AlphaFoldDB" id="W7YDX8"/>
<comment type="caution">
    <text evidence="2">The sequence shown here is derived from an EMBL/GenBank/DDBJ whole genome shotgun (WGS) entry which is preliminary data.</text>
</comment>
<sequence length="156" mass="18310">MSEDKHMNNSENKVTIQEWILYVQGECSVVQSERLEWILEQDENALELYMQALEQVEDRLPPLTEPDHFVDSVMVHLPVMASEILFSEKIVEAKRRWYEHKLFHYAVAACLTLIFLSAGWFDKLSPESLEKSDTSRGSYSQELVRVTTDWIDRFKP</sequence>
<protein>
    <submittedName>
        <fullName evidence="2">Uncharacterized protein</fullName>
    </submittedName>
</protein>
<dbReference type="OrthoDB" id="2678892at2"/>
<dbReference type="STRING" id="1236976.JCM16418_3234"/>
<keyword evidence="1" id="KW-1133">Transmembrane helix</keyword>
<dbReference type="RefSeq" id="WP_052020304.1">
    <property type="nucleotide sequence ID" value="NZ_BAVZ01000009.1"/>
</dbReference>
<evidence type="ECO:0000313" key="2">
    <source>
        <dbReference type="EMBL" id="GAF09115.1"/>
    </source>
</evidence>
<reference evidence="2 3" key="1">
    <citation type="journal article" date="2014" name="Genome Announc.">
        <title>Draft Genome Sequence of Paenibacillus pini JCM 16418T, Isolated from the Rhizosphere of Pine Tree.</title>
        <authorList>
            <person name="Yuki M."/>
            <person name="Oshima K."/>
            <person name="Suda W."/>
            <person name="Oshida Y."/>
            <person name="Kitamura K."/>
            <person name="Iida Y."/>
            <person name="Hattori M."/>
            <person name="Ohkuma M."/>
        </authorList>
    </citation>
    <scope>NUCLEOTIDE SEQUENCE [LARGE SCALE GENOMIC DNA]</scope>
    <source>
        <strain evidence="2 3">JCM 16418</strain>
    </source>
</reference>
<proteinExistence type="predicted"/>
<feature type="transmembrane region" description="Helical" evidence="1">
    <location>
        <begin position="102"/>
        <end position="121"/>
    </location>
</feature>
<accession>W7YDX8</accession>
<keyword evidence="1" id="KW-0472">Membrane</keyword>
<organism evidence="2 3">
    <name type="scientific">Paenibacillus pini JCM 16418</name>
    <dbReference type="NCBI Taxonomy" id="1236976"/>
    <lineage>
        <taxon>Bacteria</taxon>
        <taxon>Bacillati</taxon>
        <taxon>Bacillota</taxon>
        <taxon>Bacilli</taxon>
        <taxon>Bacillales</taxon>
        <taxon>Paenibacillaceae</taxon>
        <taxon>Paenibacillus</taxon>
    </lineage>
</organism>
<dbReference type="eggNOG" id="ENOG5033CFD">
    <property type="taxonomic scope" value="Bacteria"/>
</dbReference>
<keyword evidence="1" id="KW-0812">Transmembrane</keyword>
<gene>
    <name evidence="2" type="ORF">JCM16418_3234</name>
</gene>
<evidence type="ECO:0000313" key="3">
    <source>
        <dbReference type="Proteomes" id="UP000019364"/>
    </source>
</evidence>
<name>W7YDX8_9BACL</name>
<dbReference type="EMBL" id="BAVZ01000009">
    <property type="protein sequence ID" value="GAF09115.1"/>
    <property type="molecule type" value="Genomic_DNA"/>
</dbReference>
<keyword evidence="3" id="KW-1185">Reference proteome</keyword>
<evidence type="ECO:0000256" key="1">
    <source>
        <dbReference type="SAM" id="Phobius"/>
    </source>
</evidence>
<dbReference type="Proteomes" id="UP000019364">
    <property type="component" value="Unassembled WGS sequence"/>
</dbReference>